<feature type="domain" description="DUF7414" evidence="1">
    <location>
        <begin position="1"/>
        <end position="49"/>
    </location>
</feature>
<evidence type="ECO:0000313" key="3">
    <source>
        <dbReference type="Proteomes" id="UP000225278"/>
    </source>
</evidence>
<accession>A0A1C9M063</accession>
<sequence>MTYTVSGTWPHYIITGGPQPVTFECPIKAMKYLASAVLKPGDTIHWQVP</sequence>
<keyword evidence="3" id="KW-1185">Reference proteome</keyword>
<evidence type="ECO:0000259" key="1">
    <source>
        <dbReference type="Pfam" id="PF24186"/>
    </source>
</evidence>
<protein>
    <recommendedName>
        <fullName evidence="1">DUF7414 domain-containing protein</fullName>
    </recommendedName>
</protein>
<evidence type="ECO:0000313" key="2">
    <source>
        <dbReference type="EMBL" id="AOQ28523.1"/>
    </source>
</evidence>
<dbReference type="EMBL" id="KX576644">
    <property type="protein sequence ID" value="AOQ28523.1"/>
    <property type="molecule type" value="Genomic_DNA"/>
</dbReference>
<dbReference type="InterPro" id="IPR055837">
    <property type="entry name" value="DUF7414"/>
</dbReference>
<dbReference type="Pfam" id="PF24186">
    <property type="entry name" value="DUF7414"/>
    <property type="match status" value="1"/>
</dbReference>
<gene>
    <name evidence="2" type="ORF">SEA_WILLSTERREL_70</name>
</gene>
<proteinExistence type="predicted"/>
<organism evidence="2 3">
    <name type="scientific">Mycobacterium phage WillSterrel</name>
    <dbReference type="NCBI Taxonomy" id="1897769"/>
    <lineage>
        <taxon>Viruses</taxon>
        <taxon>Duplodnaviria</taxon>
        <taxon>Heunggongvirae</taxon>
        <taxon>Uroviricota</taxon>
        <taxon>Caudoviricetes</taxon>
        <taxon>Gracegardnervirinae</taxon>
        <taxon>Cheoctovirus</taxon>
        <taxon>Cheoctovirus willsterrel</taxon>
    </lineage>
</organism>
<dbReference type="Proteomes" id="UP000225278">
    <property type="component" value="Segment"/>
</dbReference>
<reference evidence="2 3" key="1">
    <citation type="submission" date="2016-07" db="EMBL/GenBank/DDBJ databases">
        <authorList>
            <person name="Bukstein J."/>
            <person name="Cassidy M."/>
            <person name="Criswell C."/>
            <person name="Gilliland M.F."/>
            <person name="Hastings S."/>
            <person name="Moore A."/>
            <person name="Pristera M.A."/>
            <person name="Mehta S."/>
            <person name="Breitenberger C.A."/>
            <person name="Ball S.L."/>
            <person name="Garlena R.A."/>
            <person name="Russell D.A."/>
            <person name="Pope W.H."/>
            <person name="Jacobs-Sera D."/>
            <person name="Hendrix R.W."/>
            <person name="Hatfull G.F."/>
        </authorList>
    </citation>
    <scope>NUCLEOTIDE SEQUENCE [LARGE SCALE GENOMIC DNA]</scope>
</reference>
<name>A0A1C9M063_9CAUD</name>